<protein>
    <submittedName>
        <fullName evidence="2">Uncharacterized protein</fullName>
    </submittedName>
</protein>
<dbReference type="Proteomes" id="UP000016932">
    <property type="component" value="Unassembled WGS sequence"/>
</dbReference>
<sequence length="305" mass="33484">MASPQGAGTHFALPPTPKPASMPSTAGGAAGAIKTDQLMPQNVANQNPVPNEDQPFRFMDLPREMRDNVYVHLKKDSKICRKDAIELFLEAGPRLTLLLVNHQFSKEYLESVVRDAKLVGTDCEDPEADVESIVPFKIDAAQHAEFKLARVATLHSIALCNQTCHQTAVHNKCNAKLELENHVSWISSLTVGLSQLKHIEVVIMVCMADENTLRKDADVESITEEWPVDVRGHSLAAVLQECTPKLQNAATTIKVYCRSMNSREYGEITWAELDVAKAYCTWTSADGWTAGVGKGQGDEKDGETA</sequence>
<reference evidence="2 3" key="1">
    <citation type="journal article" date="2012" name="PLoS Pathog.">
        <title>Diverse lifestyles and strategies of plant pathogenesis encoded in the genomes of eighteen Dothideomycetes fungi.</title>
        <authorList>
            <person name="Ohm R.A."/>
            <person name="Feau N."/>
            <person name="Henrissat B."/>
            <person name="Schoch C.L."/>
            <person name="Horwitz B.A."/>
            <person name="Barry K.W."/>
            <person name="Condon B.J."/>
            <person name="Copeland A.C."/>
            <person name="Dhillon B."/>
            <person name="Glaser F."/>
            <person name="Hesse C.N."/>
            <person name="Kosti I."/>
            <person name="LaButti K."/>
            <person name="Lindquist E.A."/>
            <person name="Lucas S."/>
            <person name="Salamov A.A."/>
            <person name="Bradshaw R.E."/>
            <person name="Ciuffetti L."/>
            <person name="Hamelin R.C."/>
            <person name="Kema G.H.J."/>
            <person name="Lawrence C."/>
            <person name="Scott J.A."/>
            <person name="Spatafora J.W."/>
            <person name="Turgeon B.G."/>
            <person name="de Wit P.J.G.M."/>
            <person name="Zhong S."/>
            <person name="Goodwin S.B."/>
            <person name="Grigoriev I.V."/>
        </authorList>
    </citation>
    <scope>NUCLEOTIDE SEQUENCE [LARGE SCALE GENOMIC DNA]</scope>
    <source>
        <strain evidence="2 3">CIRAD86</strain>
    </source>
</reference>
<dbReference type="KEGG" id="pfj:MYCFIDRAFT_198984"/>
<evidence type="ECO:0000256" key="1">
    <source>
        <dbReference type="SAM" id="MobiDB-lite"/>
    </source>
</evidence>
<dbReference type="RefSeq" id="XP_007929930.1">
    <property type="nucleotide sequence ID" value="XM_007931739.1"/>
</dbReference>
<name>M3ANT6_PSEFD</name>
<proteinExistence type="predicted"/>
<gene>
    <name evidence="2" type="ORF">MYCFIDRAFT_198984</name>
</gene>
<dbReference type="GeneID" id="19335770"/>
<keyword evidence="3" id="KW-1185">Reference proteome</keyword>
<dbReference type="EMBL" id="KB446562">
    <property type="protein sequence ID" value="EME79127.1"/>
    <property type="molecule type" value="Genomic_DNA"/>
</dbReference>
<feature type="region of interest" description="Disordered" evidence="1">
    <location>
        <begin position="1"/>
        <end position="29"/>
    </location>
</feature>
<accession>M3ANT6</accession>
<organism evidence="2 3">
    <name type="scientific">Pseudocercospora fijiensis (strain CIRAD86)</name>
    <name type="common">Black leaf streak disease fungus</name>
    <name type="synonym">Mycosphaerella fijiensis</name>
    <dbReference type="NCBI Taxonomy" id="383855"/>
    <lineage>
        <taxon>Eukaryota</taxon>
        <taxon>Fungi</taxon>
        <taxon>Dikarya</taxon>
        <taxon>Ascomycota</taxon>
        <taxon>Pezizomycotina</taxon>
        <taxon>Dothideomycetes</taxon>
        <taxon>Dothideomycetidae</taxon>
        <taxon>Mycosphaerellales</taxon>
        <taxon>Mycosphaerellaceae</taxon>
        <taxon>Pseudocercospora</taxon>
    </lineage>
</organism>
<dbReference type="AlphaFoldDB" id="M3ANT6"/>
<dbReference type="VEuPathDB" id="FungiDB:MYCFIDRAFT_198984"/>
<dbReference type="HOGENOM" id="CLU_912542_0_0_1"/>
<evidence type="ECO:0000313" key="2">
    <source>
        <dbReference type="EMBL" id="EME79127.1"/>
    </source>
</evidence>
<dbReference type="OrthoDB" id="5314997at2759"/>
<evidence type="ECO:0000313" key="3">
    <source>
        <dbReference type="Proteomes" id="UP000016932"/>
    </source>
</evidence>